<name>A0A8H7HGQ9_9AGAM</name>
<feature type="region of interest" description="Disordered" evidence="1">
    <location>
        <begin position="63"/>
        <end position="95"/>
    </location>
</feature>
<dbReference type="EMBL" id="JACYCD010000695">
    <property type="protein sequence ID" value="KAF8688127.1"/>
    <property type="molecule type" value="Genomic_DNA"/>
</dbReference>
<evidence type="ECO:0000313" key="3">
    <source>
        <dbReference type="Proteomes" id="UP000602905"/>
    </source>
</evidence>
<dbReference type="AlphaFoldDB" id="A0A8H7HGQ9"/>
<reference evidence="2" key="1">
    <citation type="submission" date="2020-09" db="EMBL/GenBank/DDBJ databases">
        <title>Comparative genome analyses of four rice-infecting Rhizoctonia solani isolates reveal extensive enrichment of homogalacturonan modification genes.</title>
        <authorList>
            <person name="Lee D.-Y."/>
            <person name="Jeon J."/>
            <person name="Kim K.-T."/>
            <person name="Cheong K."/>
            <person name="Song H."/>
            <person name="Choi G."/>
            <person name="Ko J."/>
            <person name="Opiyo S.O."/>
            <person name="Zuo S."/>
            <person name="Madhav S."/>
            <person name="Lee Y.-H."/>
            <person name="Wang G.-L."/>
        </authorList>
    </citation>
    <scope>NUCLEOTIDE SEQUENCE</scope>
    <source>
        <strain evidence="2">AG1-IA WGL</strain>
    </source>
</reference>
<accession>A0A8H7HGQ9</accession>
<comment type="caution">
    <text evidence="2">The sequence shown here is derived from an EMBL/GenBank/DDBJ whole genome shotgun (WGS) entry which is preliminary data.</text>
</comment>
<feature type="compositionally biased region" description="Polar residues" evidence="1">
    <location>
        <begin position="82"/>
        <end position="91"/>
    </location>
</feature>
<sequence length="227" mass="23919">MMAVAVAICLLSTFSFLICLIRSKQHKGLINAQLPERAPMASQRATLNYTGIVERTDNSRVETWGSDAGANGSSALRPPVNRGQSQGSTKSLPAYEEEVQNGEVVLVERAARDSMAENHVSDRPDCEAPETSNSIAAISENPAQILEVRPGNSGSTATTATSANNADTDCSDSAAPVVVPVHDAANSDSLYGDAYVPSYDGIVGSTIQTCDITEAEITTMGTRKARN</sequence>
<dbReference type="OrthoDB" id="3265550at2759"/>
<proteinExistence type="predicted"/>
<organism evidence="2 3">
    <name type="scientific">Rhizoctonia solani</name>
    <dbReference type="NCBI Taxonomy" id="456999"/>
    <lineage>
        <taxon>Eukaryota</taxon>
        <taxon>Fungi</taxon>
        <taxon>Dikarya</taxon>
        <taxon>Basidiomycota</taxon>
        <taxon>Agaricomycotina</taxon>
        <taxon>Agaricomycetes</taxon>
        <taxon>Cantharellales</taxon>
        <taxon>Ceratobasidiaceae</taxon>
        <taxon>Rhizoctonia</taxon>
    </lineage>
</organism>
<evidence type="ECO:0000313" key="2">
    <source>
        <dbReference type="EMBL" id="KAF8688127.1"/>
    </source>
</evidence>
<evidence type="ECO:0000256" key="1">
    <source>
        <dbReference type="SAM" id="MobiDB-lite"/>
    </source>
</evidence>
<gene>
    <name evidence="2" type="ORF">RHS03_09814</name>
</gene>
<feature type="non-terminal residue" evidence="2">
    <location>
        <position position="1"/>
    </location>
</feature>
<dbReference type="Proteomes" id="UP000602905">
    <property type="component" value="Unassembled WGS sequence"/>
</dbReference>
<protein>
    <submittedName>
        <fullName evidence="2">Uncharacterized protein</fullName>
    </submittedName>
</protein>